<dbReference type="NCBIfam" id="NF008296">
    <property type="entry name" value="PRK11083.1"/>
    <property type="match status" value="1"/>
</dbReference>
<evidence type="ECO:0000313" key="6">
    <source>
        <dbReference type="EMBL" id="NMQ19196.1"/>
    </source>
</evidence>
<dbReference type="SMART" id="SM00448">
    <property type="entry name" value="REC"/>
    <property type="match status" value="1"/>
</dbReference>
<dbReference type="SUPFAM" id="SSF46894">
    <property type="entry name" value="C-terminal effector domain of the bipartite response regulators"/>
    <property type="match status" value="1"/>
</dbReference>
<dbReference type="InterPro" id="IPR039420">
    <property type="entry name" value="WalR-like"/>
</dbReference>
<evidence type="ECO:0000256" key="3">
    <source>
        <dbReference type="PROSITE-ProRule" id="PRU01091"/>
    </source>
</evidence>
<dbReference type="CDD" id="cd00383">
    <property type="entry name" value="trans_reg_C"/>
    <property type="match status" value="1"/>
</dbReference>
<feature type="DNA-binding region" description="OmpR/PhoB-type" evidence="3">
    <location>
        <begin position="133"/>
        <end position="232"/>
    </location>
</feature>
<dbReference type="SMART" id="SM00862">
    <property type="entry name" value="Trans_reg_C"/>
    <property type="match status" value="1"/>
</dbReference>
<feature type="modified residue" description="4-aspartylphosphate" evidence="2">
    <location>
        <position position="53"/>
    </location>
</feature>
<evidence type="ECO:0000256" key="1">
    <source>
        <dbReference type="ARBA" id="ARBA00023125"/>
    </source>
</evidence>
<evidence type="ECO:0000259" key="5">
    <source>
        <dbReference type="PROSITE" id="PS51755"/>
    </source>
</evidence>
<feature type="domain" description="OmpR/PhoB-type" evidence="5">
    <location>
        <begin position="133"/>
        <end position="232"/>
    </location>
</feature>
<dbReference type="PANTHER" id="PTHR48111:SF6">
    <property type="entry name" value="TRANSCRIPTIONAL REGULATORY PROTEIN CREB"/>
    <property type="match status" value="1"/>
</dbReference>
<sequence length="236" mass="26516">MAARILLVEDEPTIAEIVEFALTGEGFQVAWRTLARDAEAALAADAHDLLILDIGLPDGSGLELLKRIRRDSDMPVLILSARNAELDRVLGLELGADDYVSKPFSPRELAARVKAILKRSVRNHVIATEPAAGEPADSNGFEVDEARATIRFQRRPLDLTRYEYLILKTLLTQPERVFSRAQLMDRVWSDPAASFERSVDTHIKTLRAKLREIEPRFDPIRTHRGLGYSIRVADRP</sequence>
<keyword evidence="1 3" id="KW-0238">DNA-binding</keyword>
<dbReference type="InterPro" id="IPR036388">
    <property type="entry name" value="WH-like_DNA-bd_sf"/>
</dbReference>
<dbReference type="Pfam" id="PF00072">
    <property type="entry name" value="Response_reg"/>
    <property type="match status" value="1"/>
</dbReference>
<proteinExistence type="predicted"/>
<dbReference type="Gene3D" id="6.10.250.690">
    <property type="match status" value="1"/>
</dbReference>
<dbReference type="RefSeq" id="WP_169248455.1">
    <property type="nucleotide sequence ID" value="NZ_SPMZ01000022.1"/>
</dbReference>
<dbReference type="EMBL" id="SPMZ01000022">
    <property type="protein sequence ID" value="NMQ19196.1"/>
    <property type="molecule type" value="Genomic_DNA"/>
</dbReference>
<reference evidence="6 7" key="1">
    <citation type="submission" date="2019-03" db="EMBL/GenBank/DDBJ databases">
        <title>Metabolic reconstructions from genomes of highly enriched 'Candidatus Accumulibacter' and 'Candidatus Competibacter' bioreactor populations.</title>
        <authorList>
            <person name="Annavajhala M.K."/>
            <person name="Welles L."/>
            <person name="Abbas B."/>
            <person name="Sorokin D."/>
            <person name="Park H."/>
            <person name="Van Loosdrecht M."/>
            <person name="Chandran K."/>
        </authorList>
    </citation>
    <scope>NUCLEOTIDE SEQUENCE [LARGE SCALE GENOMIC DNA]</scope>
    <source>
        <strain evidence="6 7">SBR_G</strain>
    </source>
</reference>
<dbReference type="InterPro" id="IPR001789">
    <property type="entry name" value="Sig_transdc_resp-reg_receiver"/>
</dbReference>
<dbReference type="InterPro" id="IPR011006">
    <property type="entry name" value="CheY-like_superfamily"/>
</dbReference>
<dbReference type="PANTHER" id="PTHR48111">
    <property type="entry name" value="REGULATOR OF RPOS"/>
    <property type="match status" value="1"/>
</dbReference>
<name>A0ABX1TIK6_9GAMM</name>
<organism evidence="6 7">
    <name type="scientific">Candidatus Competibacter phosphatis</name>
    <dbReference type="NCBI Taxonomy" id="221280"/>
    <lineage>
        <taxon>Bacteria</taxon>
        <taxon>Pseudomonadati</taxon>
        <taxon>Pseudomonadota</taxon>
        <taxon>Gammaproteobacteria</taxon>
        <taxon>Candidatus Competibacteraceae</taxon>
        <taxon>Candidatus Competibacter</taxon>
    </lineage>
</organism>
<dbReference type="PROSITE" id="PS50110">
    <property type="entry name" value="RESPONSE_REGULATORY"/>
    <property type="match status" value="1"/>
</dbReference>
<keyword evidence="2" id="KW-0597">Phosphoprotein</keyword>
<evidence type="ECO:0000313" key="7">
    <source>
        <dbReference type="Proteomes" id="UP000760480"/>
    </source>
</evidence>
<dbReference type="Proteomes" id="UP000760480">
    <property type="component" value="Unassembled WGS sequence"/>
</dbReference>
<evidence type="ECO:0000259" key="4">
    <source>
        <dbReference type="PROSITE" id="PS50110"/>
    </source>
</evidence>
<dbReference type="InterPro" id="IPR001867">
    <property type="entry name" value="OmpR/PhoB-type_DNA-bd"/>
</dbReference>
<accession>A0ABX1TIK6</accession>
<dbReference type="PROSITE" id="PS51755">
    <property type="entry name" value="OMPR_PHOB"/>
    <property type="match status" value="1"/>
</dbReference>
<comment type="caution">
    <text evidence="6">The sequence shown here is derived from an EMBL/GenBank/DDBJ whole genome shotgun (WGS) entry which is preliminary data.</text>
</comment>
<evidence type="ECO:0000256" key="2">
    <source>
        <dbReference type="PROSITE-ProRule" id="PRU00169"/>
    </source>
</evidence>
<dbReference type="Pfam" id="PF00486">
    <property type="entry name" value="Trans_reg_C"/>
    <property type="match status" value="1"/>
</dbReference>
<dbReference type="Gene3D" id="1.10.10.10">
    <property type="entry name" value="Winged helix-like DNA-binding domain superfamily/Winged helix DNA-binding domain"/>
    <property type="match status" value="1"/>
</dbReference>
<gene>
    <name evidence="6" type="primary">creB</name>
    <name evidence="6" type="ORF">E4P82_08285</name>
</gene>
<protein>
    <submittedName>
        <fullName evidence="6">Two-component system response regulator CreB</fullName>
    </submittedName>
</protein>
<dbReference type="SUPFAM" id="SSF52172">
    <property type="entry name" value="CheY-like"/>
    <property type="match status" value="1"/>
</dbReference>
<dbReference type="Gene3D" id="3.40.50.2300">
    <property type="match status" value="1"/>
</dbReference>
<dbReference type="InterPro" id="IPR016032">
    <property type="entry name" value="Sig_transdc_resp-reg_C-effctor"/>
</dbReference>
<feature type="domain" description="Response regulatory" evidence="4">
    <location>
        <begin position="4"/>
        <end position="117"/>
    </location>
</feature>
<keyword evidence="7" id="KW-1185">Reference proteome</keyword>